<sequence length="72" mass="8247">MVDSSFRQFLNFQLTSKSGTQVLKPSTPMVAANINTRVIERLNIIVDTTTRERPNDYDLLHKTNVLQPKENT</sequence>
<reference evidence="1" key="1">
    <citation type="submission" date="2021-06" db="EMBL/GenBank/DDBJ databases">
        <authorList>
            <person name="Kallberg Y."/>
            <person name="Tangrot J."/>
            <person name="Rosling A."/>
        </authorList>
    </citation>
    <scope>NUCLEOTIDE SEQUENCE</scope>
    <source>
        <strain evidence="1">87-6 pot B 2015</strain>
    </source>
</reference>
<accession>A0A9N9NF49</accession>
<name>A0A9N9NF49_FUNMO</name>
<evidence type="ECO:0000313" key="1">
    <source>
        <dbReference type="EMBL" id="CAG8728843.1"/>
    </source>
</evidence>
<organism evidence="1 2">
    <name type="scientific">Funneliformis mosseae</name>
    <name type="common">Endomycorrhizal fungus</name>
    <name type="synonym">Glomus mosseae</name>
    <dbReference type="NCBI Taxonomy" id="27381"/>
    <lineage>
        <taxon>Eukaryota</taxon>
        <taxon>Fungi</taxon>
        <taxon>Fungi incertae sedis</taxon>
        <taxon>Mucoromycota</taxon>
        <taxon>Glomeromycotina</taxon>
        <taxon>Glomeromycetes</taxon>
        <taxon>Glomerales</taxon>
        <taxon>Glomeraceae</taxon>
        <taxon>Funneliformis</taxon>
    </lineage>
</organism>
<protein>
    <submittedName>
        <fullName evidence="1">8995_t:CDS:1</fullName>
    </submittedName>
</protein>
<proteinExistence type="predicted"/>
<dbReference type="AlphaFoldDB" id="A0A9N9NF49"/>
<comment type="caution">
    <text evidence="1">The sequence shown here is derived from an EMBL/GenBank/DDBJ whole genome shotgun (WGS) entry which is preliminary data.</text>
</comment>
<evidence type="ECO:0000313" key="2">
    <source>
        <dbReference type="Proteomes" id="UP000789375"/>
    </source>
</evidence>
<feature type="non-terminal residue" evidence="1">
    <location>
        <position position="72"/>
    </location>
</feature>
<gene>
    <name evidence="1" type="ORF">FMOSSE_LOCUS15539</name>
</gene>
<dbReference type="Proteomes" id="UP000789375">
    <property type="component" value="Unassembled WGS sequence"/>
</dbReference>
<keyword evidence="2" id="KW-1185">Reference proteome</keyword>
<dbReference type="EMBL" id="CAJVPP010016181">
    <property type="protein sequence ID" value="CAG8728843.1"/>
    <property type="molecule type" value="Genomic_DNA"/>
</dbReference>